<dbReference type="Proteomes" id="UP001286313">
    <property type="component" value="Unassembled WGS sequence"/>
</dbReference>
<protein>
    <submittedName>
        <fullName evidence="2">Uncharacterized protein</fullName>
    </submittedName>
</protein>
<reference evidence="2" key="1">
    <citation type="submission" date="2023-10" db="EMBL/GenBank/DDBJ databases">
        <title>Genome assemblies of two species of porcelain crab, Petrolisthes cinctipes and Petrolisthes manimaculis (Anomura: Porcellanidae).</title>
        <authorList>
            <person name="Angst P."/>
        </authorList>
    </citation>
    <scope>NUCLEOTIDE SEQUENCE</scope>
    <source>
        <strain evidence="2">PB745_01</strain>
        <tissue evidence="2">Gill</tissue>
    </source>
</reference>
<feature type="region of interest" description="Disordered" evidence="1">
    <location>
        <begin position="1"/>
        <end position="22"/>
    </location>
</feature>
<evidence type="ECO:0000313" key="2">
    <source>
        <dbReference type="EMBL" id="KAK3865088.1"/>
    </source>
</evidence>
<evidence type="ECO:0000313" key="3">
    <source>
        <dbReference type="Proteomes" id="UP001286313"/>
    </source>
</evidence>
<accession>A0AAE1K7S2</accession>
<organism evidence="2 3">
    <name type="scientific">Petrolisthes cinctipes</name>
    <name type="common">Flat porcelain crab</name>
    <dbReference type="NCBI Taxonomy" id="88211"/>
    <lineage>
        <taxon>Eukaryota</taxon>
        <taxon>Metazoa</taxon>
        <taxon>Ecdysozoa</taxon>
        <taxon>Arthropoda</taxon>
        <taxon>Crustacea</taxon>
        <taxon>Multicrustacea</taxon>
        <taxon>Malacostraca</taxon>
        <taxon>Eumalacostraca</taxon>
        <taxon>Eucarida</taxon>
        <taxon>Decapoda</taxon>
        <taxon>Pleocyemata</taxon>
        <taxon>Anomura</taxon>
        <taxon>Galatheoidea</taxon>
        <taxon>Porcellanidae</taxon>
        <taxon>Petrolisthes</taxon>
    </lineage>
</organism>
<keyword evidence="3" id="KW-1185">Reference proteome</keyword>
<feature type="non-terminal residue" evidence="2">
    <location>
        <position position="1"/>
    </location>
</feature>
<evidence type="ECO:0000256" key="1">
    <source>
        <dbReference type="SAM" id="MobiDB-lite"/>
    </source>
</evidence>
<comment type="caution">
    <text evidence="2">The sequence shown here is derived from an EMBL/GenBank/DDBJ whole genome shotgun (WGS) entry which is preliminary data.</text>
</comment>
<name>A0AAE1K7S2_PETCI</name>
<sequence>GEVHQAPPTTPAGDDSSSTSSRSVKCVVVVRASGDIDQQQRRQQHGTKLDIFYDNDDTSRSIKETRVVVVYGLWWEVRKTERNTCSSEQKTRAAVMANVLLRLIHVQLL</sequence>
<gene>
    <name evidence="2" type="ORF">Pcinc_029277</name>
</gene>
<dbReference type="EMBL" id="JAWQEG010003663">
    <property type="protein sequence ID" value="KAK3865088.1"/>
    <property type="molecule type" value="Genomic_DNA"/>
</dbReference>
<dbReference type="AlphaFoldDB" id="A0AAE1K7S2"/>
<proteinExistence type="predicted"/>